<sequence length="373" mass="42610">MRRQMVYILLAFLVTCVVISALMVHIPFILEEDSYQKFKETTEKLLAKKVDKITKYSYEQGDLYQTPGGKIFGAWNYGDYCIEQEYPNKKPVIREECSRIAYDTAASYIEKNSTKKELINDTEVTGKDAAKPFSSKKYFVGENPDNYLYYSGSCYRVVNIAENDTVKVVYEGLATSDGKCTDVADDNSGFIALLSWDEDKQRSGNFENASNLKDRLNRFYEEEEINTVAMKQSLDTSVVEMADWYIGKVNESNTTLLQDIQNERSEVSTKPFPFGLLNNSDYLKISCQASSGKSTADCSKNNYLYKSKYQWWTINYGEEKDAWFVTPQGNLLSDTIGYSNEYRFSGARMTFYLKADTLLTGNGTESSPYRIIK</sequence>
<comment type="caution">
    <text evidence="2">The sequence shown here is derived from an EMBL/GenBank/DDBJ whole genome shotgun (WGS) entry which is preliminary data.</text>
</comment>
<dbReference type="EMBL" id="DVML01000027">
    <property type="protein sequence ID" value="HIU22923.1"/>
    <property type="molecule type" value="Genomic_DNA"/>
</dbReference>
<reference evidence="2" key="2">
    <citation type="journal article" date="2021" name="PeerJ">
        <title>Extensive microbial diversity within the chicken gut microbiome revealed by metagenomics and culture.</title>
        <authorList>
            <person name="Gilroy R."/>
            <person name="Ravi A."/>
            <person name="Getino M."/>
            <person name="Pursley I."/>
            <person name="Horton D.L."/>
            <person name="Alikhan N.F."/>
            <person name="Baker D."/>
            <person name="Gharbi K."/>
            <person name="Hall N."/>
            <person name="Watson M."/>
            <person name="Adriaenssens E.M."/>
            <person name="Foster-Nyarko E."/>
            <person name="Jarju S."/>
            <person name="Secka A."/>
            <person name="Antonio M."/>
            <person name="Oren A."/>
            <person name="Chaudhuri R.R."/>
            <person name="La Ragione R."/>
            <person name="Hildebrand F."/>
            <person name="Pallen M.J."/>
        </authorList>
    </citation>
    <scope>NUCLEOTIDE SEQUENCE</scope>
    <source>
        <strain evidence="2">CHK197-8231</strain>
    </source>
</reference>
<protein>
    <submittedName>
        <fullName evidence="2">Uncharacterized protein</fullName>
    </submittedName>
</protein>
<name>A0A9D1HWH4_9BACT</name>
<evidence type="ECO:0000313" key="3">
    <source>
        <dbReference type="Proteomes" id="UP000824087"/>
    </source>
</evidence>
<reference evidence="2" key="1">
    <citation type="submission" date="2020-10" db="EMBL/GenBank/DDBJ databases">
        <authorList>
            <person name="Gilroy R."/>
        </authorList>
    </citation>
    <scope>NUCLEOTIDE SEQUENCE</scope>
    <source>
        <strain evidence="2">CHK197-8231</strain>
    </source>
</reference>
<keyword evidence="1" id="KW-0472">Membrane</keyword>
<keyword evidence="1" id="KW-0812">Transmembrane</keyword>
<feature type="transmembrane region" description="Helical" evidence="1">
    <location>
        <begin position="7"/>
        <end position="30"/>
    </location>
</feature>
<proteinExistence type="predicted"/>
<dbReference type="AlphaFoldDB" id="A0A9D1HWH4"/>
<gene>
    <name evidence="2" type="ORF">IAD49_05020</name>
</gene>
<evidence type="ECO:0000256" key="1">
    <source>
        <dbReference type="SAM" id="Phobius"/>
    </source>
</evidence>
<keyword evidence="1" id="KW-1133">Transmembrane helix</keyword>
<accession>A0A9D1HWH4</accession>
<dbReference type="Proteomes" id="UP000824087">
    <property type="component" value="Unassembled WGS sequence"/>
</dbReference>
<evidence type="ECO:0000313" key="2">
    <source>
        <dbReference type="EMBL" id="HIU22923.1"/>
    </source>
</evidence>
<organism evidence="2 3">
    <name type="scientific">Candidatus Fimihabitans intestinipullorum</name>
    <dbReference type="NCBI Taxonomy" id="2840820"/>
    <lineage>
        <taxon>Bacteria</taxon>
        <taxon>Bacillati</taxon>
        <taxon>Mycoplasmatota</taxon>
        <taxon>Mycoplasmatota incertae sedis</taxon>
        <taxon>Candidatus Fimihabitans</taxon>
    </lineage>
</organism>